<sequence length="30" mass="3755">MTSIIFLTDTRHKWLIYFSLYRDNNTFTEQ</sequence>
<keyword evidence="2" id="KW-1185">Reference proteome</keyword>
<name>A0A1T4SYC0_9BACT</name>
<evidence type="ECO:0000313" key="2">
    <source>
        <dbReference type="Proteomes" id="UP000190367"/>
    </source>
</evidence>
<gene>
    <name evidence="1" type="ORF">SAMN04488128_103798</name>
</gene>
<dbReference type="Proteomes" id="UP000190367">
    <property type="component" value="Unassembled WGS sequence"/>
</dbReference>
<accession>A0A1T4SYC0</accession>
<protein>
    <submittedName>
        <fullName evidence="1">Uncharacterized protein</fullName>
    </submittedName>
</protein>
<dbReference type="EMBL" id="FUWZ01000003">
    <property type="protein sequence ID" value="SKA33254.1"/>
    <property type="molecule type" value="Genomic_DNA"/>
</dbReference>
<organism evidence="1 2">
    <name type="scientific">Chitinophaga eiseniae</name>
    <dbReference type="NCBI Taxonomy" id="634771"/>
    <lineage>
        <taxon>Bacteria</taxon>
        <taxon>Pseudomonadati</taxon>
        <taxon>Bacteroidota</taxon>
        <taxon>Chitinophagia</taxon>
        <taxon>Chitinophagales</taxon>
        <taxon>Chitinophagaceae</taxon>
        <taxon>Chitinophaga</taxon>
    </lineage>
</organism>
<proteinExistence type="predicted"/>
<reference evidence="2" key="1">
    <citation type="submission" date="2017-02" db="EMBL/GenBank/DDBJ databases">
        <authorList>
            <person name="Varghese N."/>
            <person name="Submissions S."/>
        </authorList>
    </citation>
    <scope>NUCLEOTIDE SEQUENCE [LARGE SCALE GENOMIC DNA]</scope>
    <source>
        <strain evidence="2">DSM 22224</strain>
    </source>
</reference>
<dbReference type="AlphaFoldDB" id="A0A1T4SYC0"/>
<evidence type="ECO:0000313" key="1">
    <source>
        <dbReference type="EMBL" id="SKA33254.1"/>
    </source>
</evidence>
<dbReference type="STRING" id="634771.SAMN04488128_103798"/>